<dbReference type="SUPFAM" id="SSF51445">
    <property type="entry name" value="(Trans)glycosidases"/>
    <property type="match status" value="1"/>
</dbReference>
<dbReference type="PATRIC" id="fig|1423722.3.peg.826"/>
<name>A0A0R1H5M7_9LACO</name>
<evidence type="ECO:0000313" key="2">
    <source>
        <dbReference type="Proteomes" id="UP000050909"/>
    </source>
</evidence>
<dbReference type="AlphaFoldDB" id="A0A0R1H5M7"/>
<evidence type="ECO:0000313" key="1">
    <source>
        <dbReference type="EMBL" id="KRK38039.1"/>
    </source>
</evidence>
<dbReference type="Gene3D" id="3.20.20.80">
    <property type="entry name" value="Glycosidases"/>
    <property type="match status" value="1"/>
</dbReference>
<reference evidence="1 2" key="1">
    <citation type="journal article" date="2015" name="Genome Announc.">
        <title>Expanding the biotechnology potential of lactobacilli through comparative genomics of 213 strains and associated genera.</title>
        <authorList>
            <person name="Sun Z."/>
            <person name="Harris H.M."/>
            <person name="McCann A."/>
            <person name="Guo C."/>
            <person name="Argimon S."/>
            <person name="Zhang W."/>
            <person name="Yang X."/>
            <person name="Jeffery I.B."/>
            <person name="Cooney J.C."/>
            <person name="Kagawa T.F."/>
            <person name="Liu W."/>
            <person name="Song Y."/>
            <person name="Salvetti E."/>
            <person name="Wrobel A."/>
            <person name="Rasinkangas P."/>
            <person name="Parkhill J."/>
            <person name="Rea M.C."/>
            <person name="O'Sullivan O."/>
            <person name="Ritari J."/>
            <person name="Douillard F.P."/>
            <person name="Paul Ross R."/>
            <person name="Yang R."/>
            <person name="Briner A.E."/>
            <person name="Felis G.E."/>
            <person name="de Vos W.M."/>
            <person name="Barrangou R."/>
            <person name="Klaenhammer T.R."/>
            <person name="Caufield P.W."/>
            <person name="Cui Y."/>
            <person name="Zhang H."/>
            <person name="O'Toole P.W."/>
        </authorList>
    </citation>
    <scope>NUCLEOTIDE SEQUENCE [LARGE SCALE GENOMIC DNA]</scope>
    <source>
        <strain evidence="1 2">DSM 20534</strain>
    </source>
</reference>
<protein>
    <submittedName>
        <fullName evidence="1">6-phospho-beta-glucosidase</fullName>
    </submittedName>
</protein>
<comment type="caution">
    <text evidence="1">The sequence shown here is derived from an EMBL/GenBank/DDBJ whole genome shotgun (WGS) entry which is preliminary data.</text>
</comment>
<dbReference type="EMBL" id="AZCV01000002">
    <property type="protein sequence ID" value="KRK38039.1"/>
    <property type="molecule type" value="Genomic_DNA"/>
</dbReference>
<dbReference type="GO" id="GO:0004553">
    <property type="term" value="F:hydrolase activity, hydrolyzing O-glycosyl compounds"/>
    <property type="evidence" value="ECO:0007669"/>
    <property type="project" value="InterPro"/>
</dbReference>
<proteinExistence type="predicted"/>
<dbReference type="Proteomes" id="UP000050909">
    <property type="component" value="Unassembled WGS sequence"/>
</dbReference>
<gene>
    <name evidence="1" type="ORF">FC62_GL000809</name>
</gene>
<dbReference type="Pfam" id="PF00232">
    <property type="entry name" value="Glyco_hydro_1"/>
    <property type="match status" value="1"/>
</dbReference>
<sequence length="133" mass="15472">MTSAQRSLFYTDVQTGGRYPDYRLKLYEREGIKLDDTPEDYELLKNYSADFLSFSCYASNVVTTHYETGKSGGNFMSGVKNPYLKTNDWGWATDPDVLRIALNTLWDRYHKPLWILSSMNTFFKSYNLDLIGF</sequence>
<dbReference type="InterPro" id="IPR017853">
    <property type="entry name" value="GH"/>
</dbReference>
<dbReference type="GO" id="GO:0005975">
    <property type="term" value="P:carbohydrate metabolic process"/>
    <property type="evidence" value="ECO:0007669"/>
    <property type="project" value="InterPro"/>
</dbReference>
<accession>A0A0R1H5M7</accession>
<dbReference type="InterPro" id="IPR001360">
    <property type="entry name" value="Glyco_hydro_1"/>
</dbReference>
<organism evidence="1 2">
    <name type="scientific">Amylolactobacillus amylotrophicus DSM 20534</name>
    <dbReference type="NCBI Taxonomy" id="1423722"/>
    <lineage>
        <taxon>Bacteria</taxon>
        <taxon>Bacillati</taxon>
        <taxon>Bacillota</taxon>
        <taxon>Bacilli</taxon>
        <taxon>Lactobacillales</taxon>
        <taxon>Lactobacillaceae</taxon>
        <taxon>Amylolactobacillus</taxon>
    </lineage>
</organism>
<keyword evidence="2" id="KW-1185">Reference proteome</keyword>